<reference evidence="1 2" key="1">
    <citation type="submission" date="2013-07" db="EMBL/GenBank/DDBJ databases">
        <title>Genome of Archaeoglobus fulgidus.</title>
        <authorList>
            <person name="Fiebig A."/>
            <person name="Birkeland N.-K."/>
        </authorList>
    </citation>
    <scope>NUCLEOTIDE SEQUENCE [LARGE SCALE GENOMIC DNA]</scope>
    <source>
        <strain evidence="1 2">DSM 8774</strain>
    </source>
</reference>
<dbReference type="SUPFAM" id="SSF53448">
    <property type="entry name" value="Nucleotide-diphospho-sugar transferases"/>
    <property type="match status" value="1"/>
</dbReference>
<dbReference type="EMBL" id="CP006577">
    <property type="protein sequence ID" value="AIG97129.1"/>
    <property type="molecule type" value="Genomic_DNA"/>
</dbReference>
<evidence type="ECO:0000313" key="1">
    <source>
        <dbReference type="EMBL" id="AIG97129.1"/>
    </source>
</evidence>
<dbReference type="Gene3D" id="3.90.550.10">
    <property type="entry name" value="Spore Coat Polysaccharide Biosynthesis Protein SpsA, Chain A"/>
    <property type="match status" value="1"/>
</dbReference>
<accession>A0A075WD92</accession>
<protein>
    <submittedName>
        <fullName evidence="1">Uncharacterized protein</fullName>
    </submittedName>
</protein>
<sequence length="219" mass="26047">MKRTLEVHLNNGSKRYQDDFCEKNFLEELIPAFDDPDVKLAYCQSLIVDESDRVIGNYLETDYLKSLSPTKWKAPYCNPANKEIEDGLGVKNTILNISSVLFRKFDYSDEFIKTLTSMKFAGDWYLILNCIKDGKVYYSPKPLNYHRRHSRSVIGKLLNGKDEGMIRKFFEEYQIVVDFVLRNYRPSPQLRRNVYEYVCELWEQITGRQREELKEYFRI</sequence>
<dbReference type="HOGENOM" id="CLU_1259034_0_0_2"/>
<dbReference type="AlphaFoldDB" id="A0A075WD92"/>
<dbReference type="KEGG" id="afg:AFULGI_00003030"/>
<proteinExistence type="predicted"/>
<name>A0A075WD92_ARCFL</name>
<evidence type="ECO:0000313" key="2">
    <source>
        <dbReference type="Proteomes" id="UP000028501"/>
    </source>
</evidence>
<dbReference type="InterPro" id="IPR029044">
    <property type="entry name" value="Nucleotide-diphossugar_trans"/>
</dbReference>
<gene>
    <name evidence="1" type="ORF">AFULGI_00003030</name>
</gene>
<organism evidence="1 2">
    <name type="scientific">Archaeoglobus fulgidus DSM 8774</name>
    <dbReference type="NCBI Taxonomy" id="1344584"/>
    <lineage>
        <taxon>Archaea</taxon>
        <taxon>Methanobacteriati</taxon>
        <taxon>Methanobacteriota</taxon>
        <taxon>Archaeoglobi</taxon>
        <taxon>Archaeoglobales</taxon>
        <taxon>Archaeoglobaceae</taxon>
        <taxon>Archaeoglobus</taxon>
    </lineage>
</organism>
<dbReference type="Proteomes" id="UP000028501">
    <property type="component" value="Chromosome"/>
</dbReference>